<reference evidence="2" key="1">
    <citation type="submission" date="2021-02" db="EMBL/GenBank/DDBJ databases">
        <authorList>
            <person name="Palmer J.M."/>
        </authorList>
    </citation>
    <scope>NUCLEOTIDE SEQUENCE</scope>
    <source>
        <strain evidence="2">SCRP23</strain>
    </source>
</reference>
<comment type="caution">
    <text evidence="2">The sequence shown here is derived from an EMBL/GenBank/DDBJ whole genome shotgun (WGS) entry which is preliminary data.</text>
</comment>
<evidence type="ECO:0000313" key="3">
    <source>
        <dbReference type="Proteomes" id="UP000693981"/>
    </source>
</evidence>
<accession>A0A8T1X7N7</accession>
<proteinExistence type="predicted"/>
<feature type="region of interest" description="Disordered" evidence="1">
    <location>
        <begin position="151"/>
        <end position="179"/>
    </location>
</feature>
<dbReference type="OrthoDB" id="60105at2759"/>
<organism evidence="2 3">
    <name type="scientific">Phytophthora boehmeriae</name>
    <dbReference type="NCBI Taxonomy" id="109152"/>
    <lineage>
        <taxon>Eukaryota</taxon>
        <taxon>Sar</taxon>
        <taxon>Stramenopiles</taxon>
        <taxon>Oomycota</taxon>
        <taxon>Peronosporomycetes</taxon>
        <taxon>Peronosporales</taxon>
        <taxon>Peronosporaceae</taxon>
        <taxon>Phytophthora</taxon>
    </lineage>
</organism>
<dbReference type="Proteomes" id="UP000693981">
    <property type="component" value="Unassembled WGS sequence"/>
</dbReference>
<sequence>MIDIRFICLRLLVRLAVRTGPANIVLDLLSKKVEADSFEQFSDVDTISELECHINSIFDYVDPKGDIVGDLGSEKELWRVYAIFSSQEIKKLQEVQLNRHELGDWAFPVLTDTEVQMRDQLQKFIERLNTDSEPKQQMSIVVEQELAVDGPSSLDIENSPKNSRDNDNGPIISRDSSTSRDIREVLAEMSMEACSAAATVNAD</sequence>
<evidence type="ECO:0000256" key="1">
    <source>
        <dbReference type="SAM" id="MobiDB-lite"/>
    </source>
</evidence>
<name>A0A8T1X7N7_9STRA</name>
<evidence type="ECO:0000313" key="2">
    <source>
        <dbReference type="EMBL" id="KAG7402025.1"/>
    </source>
</evidence>
<keyword evidence="3" id="KW-1185">Reference proteome</keyword>
<gene>
    <name evidence="2" type="ORF">PHYBOEH_007239</name>
</gene>
<protein>
    <submittedName>
        <fullName evidence="2">Uncharacterized protein</fullName>
    </submittedName>
</protein>
<dbReference type="EMBL" id="JAGDFL010000004">
    <property type="protein sequence ID" value="KAG7402025.1"/>
    <property type="molecule type" value="Genomic_DNA"/>
</dbReference>
<dbReference type="AlphaFoldDB" id="A0A8T1X7N7"/>